<keyword evidence="4" id="KW-1185">Reference proteome</keyword>
<dbReference type="InterPro" id="IPR000073">
    <property type="entry name" value="AB_hydrolase_1"/>
</dbReference>
<dbReference type="PRINTS" id="PR00111">
    <property type="entry name" value="ABHYDROLASE"/>
</dbReference>
<dbReference type="InterPro" id="IPR000639">
    <property type="entry name" value="Epox_hydrolase-like"/>
</dbReference>
<dbReference type="Gene3D" id="3.40.50.1820">
    <property type="entry name" value="alpha/beta hydrolase"/>
    <property type="match status" value="1"/>
</dbReference>
<dbReference type="PRINTS" id="PR00412">
    <property type="entry name" value="EPOXHYDRLASE"/>
</dbReference>
<evidence type="ECO:0000313" key="4">
    <source>
        <dbReference type="Proteomes" id="UP000270291"/>
    </source>
</evidence>
<dbReference type="Proteomes" id="UP000270291">
    <property type="component" value="Unassembled WGS sequence"/>
</dbReference>
<dbReference type="GO" id="GO:0016020">
    <property type="term" value="C:membrane"/>
    <property type="evidence" value="ECO:0007669"/>
    <property type="project" value="TreeGrafter"/>
</dbReference>
<dbReference type="AlphaFoldDB" id="A0A3R9P1B6"/>
<evidence type="ECO:0000256" key="1">
    <source>
        <dbReference type="ARBA" id="ARBA00022801"/>
    </source>
</evidence>
<sequence length="304" mass="32594">MGRWPPATRAWPTTIPRRSGPRWKNWPALAGPSPPSCVLRICEAGPKSAHYALFCMPAPSAITFIGLHYWAGSGRAFEAVAHLLAPDYPLLSPDLLGFGDAALTEANSYTVDACADALAAFITGQKVRRYVLVGHSMGGKIALALAARQPTGLAGVALLSPSPPTPEPMTDEDRMLSVKAYGKPAEAEKTFRTITARPLAPKLHQQIVQDNLRSSRAAWDAWLLHGSRENISGRMCDVQVPCMILAGDQDAIMSPSVHGLETLPLLPEGTPLEIISGAGHLLPYEAPEEVAALLRRFAARIETA</sequence>
<organism evidence="3 4">
    <name type="scientific">Hymenobacter perfusus</name>
    <dbReference type="NCBI Taxonomy" id="1236770"/>
    <lineage>
        <taxon>Bacteria</taxon>
        <taxon>Pseudomonadati</taxon>
        <taxon>Bacteroidota</taxon>
        <taxon>Cytophagia</taxon>
        <taxon>Cytophagales</taxon>
        <taxon>Hymenobacteraceae</taxon>
        <taxon>Hymenobacter</taxon>
    </lineage>
</organism>
<dbReference type="GO" id="GO:0016787">
    <property type="term" value="F:hydrolase activity"/>
    <property type="evidence" value="ECO:0007669"/>
    <property type="project" value="UniProtKB-KW"/>
</dbReference>
<dbReference type="EMBL" id="RWIU01000001">
    <property type="protein sequence ID" value="RSK46489.1"/>
    <property type="molecule type" value="Genomic_DNA"/>
</dbReference>
<dbReference type="InterPro" id="IPR050266">
    <property type="entry name" value="AB_hydrolase_sf"/>
</dbReference>
<dbReference type="PANTHER" id="PTHR43798">
    <property type="entry name" value="MONOACYLGLYCEROL LIPASE"/>
    <property type="match status" value="1"/>
</dbReference>
<accession>A0A3R9P1B6</accession>
<protein>
    <submittedName>
        <fullName evidence="3">Alpha/beta hydrolase</fullName>
    </submittedName>
</protein>
<keyword evidence="1 3" id="KW-0378">Hydrolase</keyword>
<evidence type="ECO:0000259" key="2">
    <source>
        <dbReference type="Pfam" id="PF12697"/>
    </source>
</evidence>
<proteinExistence type="predicted"/>
<dbReference type="InterPro" id="IPR029058">
    <property type="entry name" value="AB_hydrolase_fold"/>
</dbReference>
<feature type="domain" description="AB hydrolase-1" evidence="2">
    <location>
        <begin position="73"/>
        <end position="292"/>
    </location>
</feature>
<dbReference type="Pfam" id="PF12697">
    <property type="entry name" value="Abhydrolase_6"/>
    <property type="match status" value="1"/>
</dbReference>
<dbReference type="SUPFAM" id="SSF53474">
    <property type="entry name" value="alpha/beta-Hydrolases"/>
    <property type="match status" value="1"/>
</dbReference>
<dbReference type="PANTHER" id="PTHR43798:SF31">
    <property type="entry name" value="AB HYDROLASE SUPERFAMILY PROTEIN YCLE"/>
    <property type="match status" value="1"/>
</dbReference>
<name>A0A3R9P1B6_9BACT</name>
<gene>
    <name evidence="3" type="ORF">EI293_04815</name>
</gene>
<dbReference type="OrthoDB" id="9799612at2"/>
<comment type="caution">
    <text evidence="3">The sequence shown here is derived from an EMBL/GenBank/DDBJ whole genome shotgun (WGS) entry which is preliminary data.</text>
</comment>
<evidence type="ECO:0000313" key="3">
    <source>
        <dbReference type="EMBL" id="RSK46489.1"/>
    </source>
</evidence>
<reference evidence="3 4" key="1">
    <citation type="submission" date="2018-12" db="EMBL/GenBank/DDBJ databases">
        <authorList>
            <person name="Feng G."/>
            <person name="Zhu H."/>
        </authorList>
    </citation>
    <scope>NUCLEOTIDE SEQUENCE [LARGE SCALE GENOMIC DNA]</scope>
    <source>
        <strain evidence="3 4">LMG 26000</strain>
    </source>
</reference>